<dbReference type="EMBL" id="JAZAQF010000086">
    <property type="protein sequence ID" value="MFG3818973.1"/>
    <property type="molecule type" value="Genomic_DNA"/>
</dbReference>
<reference evidence="3" key="1">
    <citation type="journal article" date="2024" name="Algal Res.">
        <title>Biochemical, toxicological and genomic investigation of a high-biomass producing Limnothrix strain isolated from Italian shallow drinking water reservoir.</title>
        <authorList>
            <person name="Simonazzi M."/>
            <person name="Shishido T.K."/>
            <person name="Delbaje E."/>
            <person name="Wahlsten M."/>
            <person name="Fewer D.P."/>
            <person name="Sivonen K."/>
            <person name="Pezzolesi L."/>
            <person name="Pistocchi R."/>
        </authorList>
    </citation>
    <scope>NUCLEOTIDE SEQUENCE [LARGE SCALE GENOMIC DNA]</scope>
    <source>
        <strain evidence="3">LRLZ20PSL1</strain>
    </source>
</reference>
<evidence type="ECO:0000313" key="2">
    <source>
        <dbReference type="EMBL" id="MFG3818973.1"/>
    </source>
</evidence>
<feature type="region of interest" description="Disordered" evidence="1">
    <location>
        <begin position="1"/>
        <end position="23"/>
    </location>
</feature>
<dbReference type="Proteomes" id="UP001604335">
    <property type="component" value="Unassembled WGS sequence"/>
</dbReference>
<dbReference type="RefSeq" id="WP_393014623.1">
    <property type="nucleotide sequence ID" value="NZ_JAZAQF010000086.1"/>
</dbReference>
<dbReference type="Pfam" id="PF19158">
    <property type="entry name" value="DUF5840"/>
    <property type="match status" value="1"/>
</dbReference>
<proteinExistence type="predicted"/>
<name>A0ABW7CFX0_9CYAN</name>
<evidence type="ECO:0000313" key="3">
    <source>
        <dbReference type="Proteomes" id="UP001604335"/>
    </source>
</evidence>
<dbReference type="NCBIfam" id="TIGR04446">
    <property type="entry name" value="pren_cyc_PirE"/>
    <property type="match status" value="1"/>
</dbReference>
<dbReference type="InterPro" id="IPR031036">
    <property type="entry name" value="Pren_cyc_PirE"/>
</dbReference>
<sequence length="55" mass="5971">MKKKNLMPQTVAPVQRETSATVSRDGRIAIAPSIWVALGWGRSDQTDPFAGDDAE</sequence>
<protein>
    <submittedName>
        <fullName evidence="2">Anacyclamide/piricyclamide family prenylated cyclic peptide</fullName>
    </submittedName>
</protein>
<accession>A0ABW7CFX0</accession>
<organism evidence="2 3">
    <name type="scientific">Limnothrix redekei LRLZ20PSL1</name>
    <dbReference type="NCBI Taxonomy" id="3112953"/>
    <lineage>
        <taxon>Bacteria</taxon>
        <taxon>Bacillati</taxon>
        <taxon>Cyanobacteriota</taxon>
        <taxon>Cyanophyceae</taxon>
        <taxon>Pseudanabaenales</taxon>
        <taxon>Pseudanabaenaceae</taxon>
        <taxon>Limnothrix</taxon>
    </lineage>
</organism>
<keyword evidence="3" id="KW-1185">Reference proteome</keyword>
<gene>
    <name evidence="2" type="ORF">VPK24_15120</name>
</gene>
<comment type="caution">
    <text evidence="2">The sequence shown here is derived from an EMBL/GenBank/DDBJ whole genome shotgun (WGS) entry which is preliminary data.</text>
</comment>
<evidence type="ECO:0000256" key="1">
    <source>
        <dbReference type="SAM" id="MobiDB-lite"/>
    </source>
</evidence>